<reference evidence="3" key="1">
    <citation type="submission" date="2016-10" db="EMBL/GenBank/DDBJ databases">
        <authorList>
            <person name="Varghese N."/>
            <person name="Submissions S."/>
        </authorList>
    </citation>
    <scope>NUCLEOTIDE SEQUENCE [LARGE SCALE GENOMIC DNA]</scope>
    <source>
        <strain evidence="3">DSM 18130</strain>
    </source>
</reference>
<evidence type="ECO:0000313" key="2">
    <source>
        <dbReference type="EMBL" id="SFA60718.1"/>
    </source>
</evidence>
<feature type="domain" description="GP-PDE" evidence="1">
    <location>
        <begin position="69"/>
        <end position="338"/>
    </location>
</feature>
<dbReference type="Gene3D" id="3.20.20.190">
    <property type="entry name" value="Phosphatidylinositol (PI) phosphodiesterase"/>
    <property type="match status" value="1"/>
</dbReference>
<dbReference type="PANTHER" id="PTHR46211:SF14">
    <property type="entry name" value="GLYCEROPHOSPHODIESTER PHOSPHODIESTERASE"/>
    <property type="match status" value="1"/>
</dbReference>
<dbReference type="SUPFAM" id="SSF51695">
    <property type="entry name" value="PLC-like phosphodiesterases"/>
    <property type="match status" value="1"/>
</dbReference>
<gene>
    <name evidence="2" type="ORF">SAMN04488511_13313</name>
</gene>
<dbReference type="PROSITE" id="PS51704">
    <property type="entry name" value="GP_PDE"/>
    <property type="match status" value="1"/>
</dbReference>
<dbReference type="InterPro" id="IPR030395">
    <property type="entry name" value="GP_PDE_dom"/>
</dbReference>
<organism evidence="2 3">
    <name type="scientific">Pedobacter suwonensis</name>
    <dbReference type="NCBI Taxonomy" id="332999"/>
    <lineage>
        <taxon>Bacteria</taxon>
        <taxon>Pseudomonadati</taxon>
        <taxon>Bacteroidota</taxon>
        <taxon>Sphingobacteriia</taxon>
        <taxon>Sphingobacteriales</taxon>
        <taxon>Sphingobacteriaceae</taxon>
        <taxon>Pedobacter</taxon>
    </lineage>
</organism>
<protein>
    <submittedName>
        <fullName evidence="2">Glycerophosphoryl diester phosphodiesterase</fullName>
    </submittedName>
</protein>
<proteinExistence type="predicted"/>
<dbReference type="STRING" id="332999.SAMN04488511_13313"/>
<dbReference type="Proteomes" id="UP000198836">
    <property type="component" value="Unassembled WGS sequence"/>
</dbReference>
<dbReference type="PANTHER" id="PTHR46211">
    <property type="entry name" value="GLYCEROPHOSPHORYL DIESTER PHOSPHODIESTERASE"/>
    <property type="match status" value="1"/>
</dbReference>
<dbReference type="AlphaFoldDB" id="A0A1I0U9H1"/>
<dbReference type="Pfam" id="PF03009">
    <property type="entry name" value="GDPD"/>
    <property type="match status" value="1"/>
</dbReference>
<dbReference type="GO" id="GO:0008081">
    <property type="term" value="F:phosphoric diester hydrolase activity"/>
    <property type="evidence" value="ECO:0007669"/>
    <property type="project" value="InterPro"/>
</dbReference>
<dbReference type="EMBL" id="FOJM01000033">
    <property type="protein sequence ID" value="SFA60718.1"/>
    <property type="molecule type" value="Genomic_DNA"/>
</dbReference>
<evidence type="ECO:0000313" key="3">
    <source>
        <dbReference type="Proteomes" id="UP000198836"/>
    </source>
</evidence>
<dbReference type="InterPro" id="IPR017946">
    <property type="entry name" value="PLC-like_Pdiesterase_TIM-brl"/>
</dbReference>
<name>A0A1I0U9H1_9SPHI</name>
<dbReference type="GO" id="GO:0006629">
    <property type="term" value="P:lipid metabolic process"/>
    <property type="evidence" value="ECO:0007669"/>
    <property type="project" value="InterPro"/>
</dbReference>
<keyword evidence="3" id="KW-1185">Reference proteome</keyword>
<accession>A0A1I0U9H1</accession>
<sequence length="339" mass="39224">MMRHPFSAAERYSGKQEKTLKTVLHLRYERKISPIKLSVLRLKIMYKNLLIFSVLLLFCFNVSAQKRKFDVQGKAGARGIMPENTVEGMLKAIDLGVTTLEMDAVISKDKQVLLSQEPYFNNEISLQPNGKPITLKEQKNYNIYKMNYEEIKKFDVGSKVHSRFPGQMKFKAYKPLLSETIDAVEAYVKEHKLAKPVYSIETKTIKNGDNEFHPEPAEFVELIMDVIHSKKIAKRVIIESFDMRTLQYLHEKYPKIQTSLLIDEKEPFEDYIEKLGFKPTIYSPYSVLVGKGLVDRCHDMGIKIIPWTVNTVKEVKYFKSLGVDGIITDFPNIMRQLDK</sequence>
<evidence type="ECO:0000259" key="1">
    <source>
        <dbReference type="PROSITE" id="PS51704"/>
    </source>
</evidence>